<sequence length="90" mass="10327">MLFLSFLLEEFSRSFKQAARKGIRRITLADKSYGSKDVGLTRFRAYLLFIILEIHLSSCIDPLPYGLGTGIASATSYFYLRLIEEQRLKT</sequence>
<reference evidence="1" key="1">
    <citation type="submission" date="2023-05" db="EMBL/GenBank/DDBJ databases">
        <title>Nepenthes gracilis genome sequencing.</title>
        <authorList>
            <person name="Fukushima K."/>
        </authorList>
    </citation>
    <scope>NUCLEOTIDE SEQUENCE</scope>
    <source>
        <strain evidence="1">SING2019-196</strain>
    </source>
</reference>
<comment type="caution">
    <text evidence="1">The sequence shown here is derived from an EMBL/GenBank/DDBJ whole genome shotgun (WGS) entry which is preliminary data.</text>
</comment>
<name>A0AAD3SC77_NEPGR</name>
<dbReference type="AlphaFoldDB" id="A0AAD3SC77"/>
<keyword evidence="2" id="KW-1185">Reference proteome</keyword>
<dbReference type="Proteomes" id="UP001279734">
    <property type="component" value="Unassembled WGS sequence"/>
</dbReference>
<evidence type="ECO:0000313" key="2">
    <source>
        <dbReference type="Proteomes" id="UP001279734"/>
    </source>
</evidence>
<organism evidence="1 2">
    <name type="scientific">Nepenthes gracilis</name>
    <name type="common">Slender pitcher plant</name>
    <dbReference type="NCBI Taxonomy" id="150966"/>
    <lineage>
        <taxon>Eukaryota</taxon>
        <taxon>Viridiplantae</taxon>
        <taxon>Streptophyta</taxon>
        <taxon>Embryophyta</taxon>
        <taxon>Tracheophyta</taxon>
        <taxon>Spermatophyta</taxon>
        <taxon>Magnoliopsida</taxon>
        <taxon>eudicotyledons</taxon>
        <taxon>Gunneridae</taxon>
        <taxon>Pentapetalae</taxon>
        <taxon>Caryophyllales</taxon>
        <taxon>Nepenthaceae</taxon>
        <taxon>Nepenthes</taxon>
    </lineage>
</organism>
<gene>
    <name evidence="1" type="ORF">Nepgr_009994</name>
</gene>
<proteinExistence type="predicted"/>
<protein>
    <submittedName>
        <fullName evidence="1">Uncharacterized protein</fullName>
    </submittedName>
</protein>
<dbReference type="EMBL" id="BSYO01000008">
    <property type="protein sequence ID" value="GMH08154.1"/>
    <property type="molecule type" value="Genomic_DNA"/>
</dbReference>
<accession>A0AAD3SC77</accession>
<evidence type="ECO:0000313" key="1">
    <source>
        <dbReference type="EMBL" id="GMH08154.1"/>
    </source>
</evidence>